<evidence type="ECO:0000256" key="1">
    <source>
        <dbReference type="SAM" id="Coils"/>
    </source>
</evidence>
<keyword evidence="1" id="KW-0175">Coiled coil</keyword>
<evidence type="ECO:0008006" key="3">
    <source>
        <dbReference type="Google" id="ProtNLM"/>
    </source>
</evidence>
<dbReference type="Pfam" id="PF10938">
    <property type="entry name" value="YfdX"/>
    <property type="match status" value="1"/>
</dbReference>
<feature type="coiled-coil region" evidence="1">
    <location>
        <begin position="233"/>
        <end position="260"/>
    </location>
</feature>
<proteinExistence type="predicted"/>
<dbReference type="AlphaFoldDB" id="A0A3B1A980"/>
<dbReference type="InterPro" id="IPR021236">
    <property type="entry name" value="Uncharacterised_YfdX"/>
</dbReference>
<sequence length="312" mass="34314">MSDTVTLFKMKPLCSAVLAAALFVSLPVSAATDKPRIIAETEIQPVATLSAQESQAMSLAAGRVLLHSDNARIAIVEEDKETALKEIKQGLILVKLIENTIPKYKVTTTIKAGDMTYRAEDEVNKHFVSVFNEQYIEDIVAPVVQAKSEADEKKSNSSPGIEDYAIWRQSSMKLNIALAADALALARKELEKGHFDNADVALTLLQTEGVVFEYSVKELPLTSAADDLKLAQLEVSEGKTEQAQATLKRASDNLKKYESLSGESRAKEVRKLHNQIDKLAQLLAKGDHSESALKKAGKEIGSFWDRVVKWFK</sequence>
<organism evidence="2">
    <name type="scientific">hydrothermal vent metagenome</name>
    <dbReference type="NCBI Taxonomy" id="652676"/>
    <lineage>
        <taxon>unclassified sequences</taxon>
        <taxon>metagenomes</taxon>
        <taxon>ecological metagenomes</taxon>
    </lineage>
</organism>
<name>A0A3B1A980_9ZZZZ</name>
<protein>
    <recommendedName>
        <fullName evidence="3">YfdX protein</fullName>
    </recommendedName>
</protein>
<accession>A0A3B1A980</accession>
<reference evidence="2" key="1">
    <citation type="submission" date="2018-06" db="EMBL/GenBank/DDBJ databases">
        <authorList>
            <person name="Zhirakovskaya E."/>
        </authorList>
    </citation>
    <scope>NUCLEOTIDE SEQUENCE</scope>
</reference>
<evidence type="ECO:0000313" key="2">
    <source>
        <dbReference type="EMBL" id="VAW96392.1"/>
    </source>
</evidence>
<dbReference type="EMBL" id="UOFV01000085">
    <property type="protein sequence ID" value="VAW96392.1"/>
    <property type="molecule type" value="Genomic_DNA"/>
</dbReference>
<gene>
    <name evidence="2" type="ORF">MNBD_GAMMA19-1238</name>
</gene>